<organism evidence="12 13">
    <name type="scientific">Blomia tropicalis</name>
    <name type="common">Mite</name>
    <dbReference type="NCBI Taxonomy" id="40697"/>
    <lineage>
        <taxon>Eukaryota</taxon>
        <taxon>Metazoa</taxon>
        <taxon>Ecdysozoa</taxon>
        <taxon>Arthropoda</taxon>
        <taxon>Chelicerata</taxon>
        <taxon>Arachnida</taxon>
        <taxon>Acari</taxon>
        <taxon>Acariformes</taxon>
        <taxon>Sarcoptiformes</taxon>
        <taxon>Astigmata</taxon>
        <taxon>Glycyphagoidea</taxon>
        <taxon>Echimyopodidae</taxon>
        <taxon>Blomia</taxon>
    </lineage>
</organism>
<dbReference type="Pfam" id="PF07748">
    <property type="entry name" value="Glyco_hydro_38C"/>
    <property type="match status" value="1"/>
</dbReference>
<evidence type="ECO:0000256" key="10">
    <source>
        <dbReference type="SAM" id="Phobius"/>
    </source>
</evidence>
<comment type="subunit">
    <text evidence="2">Homodimer; disulfide-linked.</text>
</comment>
<dbReference type="InterPro" id="IPR013780">
    <property type="entry name" value="Glyco_hydro_b"/>
</dbReference>
<evidence type="ECO:0000256" key="3">
    <source>
        <dbReference type="ARBA" id="ARBA00022723"/>
    </source>
</evidence>
<evidence type="ECO:0000259" key="11">
    <source>
        <dbReference type="SMART" id="SM00872"/>
    </source>
</evidence>
<dbReference type="InterPro" id="IPR011013">
    <property type="entry name" value="Gal_mutarotase_sf_dom"/>
</dbReference>
<comment type="similarity">
    <text evidence="1 9">Belongs to the glycosyl hydrolase 38 family.</text>
</comment>
<evidence type="ECO:0000256" key="9">
    <source>
        <dbReference type="RuleBase" id="RU361199"/>
    </source>
</evidence>
<dbReference type="FunFam" id="1.20.1270.50:FF:000001">
    <property type="entry name" value="Alpha-mannosidase"/>
    <property type="match status" value="1"/>
</dbReference>
<dbReference type="InterPro" id="IPR028995">
    <property type="entry name" value="Glyco_hydro_57/38_cen_sf"/>
</dbReference>
<comment type="catalytic activity">
    <reaction evidence="8">
        <text>N(4)-{beta-D-GlcNAc-(1-&gt;2)-alpha-D-Man-(1-&gt;3)-[alpha-D-Man-(1-&gt;3)-[alpha-D-Man-(1-&gt;6)]-alpha-D-Man-(1-&gt;6)]-beta-D-Man-(1-&gt;4)-beta-D-GlcNAc-(1-&gt;4)-beta-D-GlcNAc}-L-asparaginyl-[protein] + 2 H2O = 2 alpha-D-mannopyranose + an N(4)-{beta-D-GlcNAc-(1-&gt;2)-alpha-D-Man-(1-&gt;3)-[alpha-D-Man-(1-&gt;6)]-beta-D-Man-(1-&gt;4)-beta-D-GlcNAc-(1-&gt;4)-beta-D-GlcNAc}-L-asparaginyl-[protein]</text>
        <dbReference type="Rhea" id="RHEA:56052"/>
        <dbReference type="Rhea" id="RHEA-COMP:14368"/>
        <dbReference type="Rhea" id="RHEA-COMP:14369"/>
        <dbReference type="ChEBI" id="CHEBI:15377"/>
        <dbReference type="ChEBI" id="CHEBI:28729"/>
        <dbReference type="ChEBI" id="CHEBI:60615"/>
        <dbReference type="ChEBI" id="CHEBI:60625"/>
        <dbReference type="EC" id="3.2.1.114"/>
    </reaction>
</comment>
<dbReference type="EC" id="3.2.1.-" evidence="9"/>
<name>A0A9Q0MCL9_BLOTA</name>
<evidence type="ECO:0000256" key="2">
    <source>
        <dbReference type="ARBA" id="ARBA00011748"/>
    </source>
</evidence>
<comment type="caution">
    <text evidence="12">The sequence shown here is derived from an EMBL/GenBank/DDBJ whole genome shotgun (WGS) entry which is preliminary data.</text>
</comment>
<keyword evidence="3 9" id="KW-0479">Metal-binding</keyword>
<sequence>MALRNPRTIFLYLLVPAIFIILVYSFMFAKYTDLSQPYGSAQTTLVEDGTNSFATSTPSDFGKTLNDQLIDTINKYLTLDLNPSNVSFWSNKLERQYKKVIDSSTSPSSDKHFPLKLLHDSRFEIVTGGWVMTDEGPAHYFDMLDQLIEGHQFLRTTFNYIPQNSWSIDPFGHSGTFPYLLEQSGISKIYIQRTHFAWKRYLSESRSLEFFWRQPFHKQNTNNVDNNSHHHHHHNKNNSLLCHMSPLDLYSYKYACGPDYKTCLEFDFRKIIGEQSESTAVPLTSENIEMKAKKIMEQYAKLGSLFPHNVALVLLGDDFRYNFDIEWEQQYDNYEFLMKHVNENGVKYGNAQIQFGTLKDYFDAVEERIPIKDGNYPILNGDFMPYSDVYVNSIPNYWTGYYSTRPYYKQLSRELQHWLRSAEILYSLSRNQQRINNPEMIRSLLDQDYIQIANARQNLALFQHHDGITGTSRDFVMEDYGRKLGHSIANMMEVSAMLIQLLNSDHIIDMDKYSTPFVMSHLYKPNWNKPTERQLLKVPAGVNLSWLKLLLFNSHTQNRTESFRILIEDPFVRMIDVERNIEVPFQINPVYVGDRLSSNMFELEFIDTLAPLSLTNYKVITSPDTIKSKVVIVEYDERQSTNGVSSKLDEAFRFETSSTMELENQLLRITFNREGFIDTIHFKQTNQLEKVEMEFLQYESIPSESGAYLFKPTQNGTSKLFNATFASPKFTMFKGPISSTIFVNFTDVAYSVKLYNSNSTIGAAIQLNVFVDLEDKTMYNNREIVLRVSTSIQNRMIVESEREYRTFYVDSNGFQMLRRHFIDETGVEGNYYPMTTAIYIEDQRMRMTILSSTSHGATSPTDGSIEIMLDRRIVNDDKRGLSQGITDNLPIELSFWLIFEQLSTSSTNDHEPDVLTRLSDTLSLQLNYPSMVAYSYMAEDESVSTNYYTNRYMIAPNLLCDYFLLNLRTMPEYGHFTRPSNSSLMLLHNRASSNRKLKSTSIHIDHCDSSSSMIRANIRHGLAHLFDGPRVHSVESCSLTGVRSYQRVQSLSQIDINAFEIKSFNVTFV</sequence>
<dbReference type="EMBL" id="JAPWDV010000002">
    <property type="protein sequence ID" value="KAJ6221330.1"/>
    <property type="molecule type" value="Genomic_DNA"/>
</dbReference>
<evidence type="ECO:0000256" key="4">
    <source>
        <dbReference type="ARBA" id="ARBA00022801"/>
    </source>
</evidence>
<evidence type="ECO:0000256" key="5">
    <source>
        <dbReference type="ARBA" id="ARBA00022833"/>
    </source>
</evidence>
<dbReference type="GO" id="GO:0004572">
    <property type="term" value="F:mannosyl-oligosaccharide 1,3-1,6-alpha-mannosidase activity"/>
    <property type="evidence" value="ECO:0007669"/>
    <property type="project" value="UniProtKB-EC"/>
</dbReference>
<keyword evidence="10" id="KW-0812">Transmembrane</keyword>
<dbReference type="SUPFAM" id="SSF88713">
    <property type="entry name" value="Glycoside hydrolase/deacetylase"/>
    <property type="match status" value="1"/>
</dbReference>
<evidence type="ECO:0000313" key="13">
    <source>
        <dbReference type="Proteomes" id="UP001142055"/>
    </source>
</evidence>
<keyword evidence="10" id="KW-1133">Transmembrane helix</keyword>
<dbReference type="GO" id="GO:0046872">
    <property type="term" value="F:metal ion binding"/>
    <property type="evidence" value="ECO:0007669"/>
    <property type="project" value="UniProtKB-KW"/>
</dbReference>
<dbReference type="Gene3D" id="2.60.40.1180">
    <property type="entry name" value="Golgi alpha-mannosidase II"/>
    <property type="match status" value="1"/>
</dbReference>
<dbReference type="Pfam" id="PF01074">
    <property type="entry name" value="Glyco_hydro_38N"/>
    <property type="match status" value="1"/>
</dbReference>
<evidence type="ECO:0000256" key="8">
    <source>
        <dbReference type="ARBA" id="ARBA00093232"/>
    </source>
</evidence>
<evidence type="ECO:0000256" key="1">
    <source>
        <dbReference type="ARBA" id="ARBA00009792"/>
    </source>
</evidence>
<dbReference type="InterPro" id="IPR015341">
    <property type="entry name" value="Glyco_hydro_38_cen"/>
</dbReference>
<dbReference type="InterPro" id="IPR011682">
    <property type="entry name" value="Glyco_hydro_38_C"/>
</dbReference>
<comment type="function">
    <text evidence="7">Catalyzes the first committed step in the biosynthesis of complex N-glycans. It controls conversion of high mannose to complex N-glycans; the final hydrolytic step in the N-glycan maturation pathway.</text>
</comment>
<dbReference type="Proteomes" id="UP001142055">
    <property type="component" value="Chromosome 2"/>
</dbReference>
<dbReference type="SMART" id="SM00872">
    <property type="entry name" value="Alpha-mann_mid"/>
    <property type="match status" value="1"/>
</dbReference>
<reference evidence="12" key="1">
    <citation type="submission" date="2022-12" db="EMBL/GenBank/DDBJ databases">
        <title>Genome assemblies of Blomia tropicalis.</title>
        <authorList>
            <person name="Cui Y."/>
        </authorList>
    </citation>
    <scope>NUCLEOTIDE SEQUENCE</scope>
    <source>
        <tissue evidence="12">Adult mites</tissue>
    </source>
</reference>
<keyword evidence="4 9" id="KW-0378">Hydrolase</keyword>
<dbReference type="InterPro" id="IPR037094">
    <property type="entry name" value="Glyco_hydro_38_cen_sf"/>
</dbReference>
<accession>A0A9Q0MCL9</accession>
<dbReference type="GO" id="GO:0030246">
    <property type="term" value="F:carbohydrate binding"/>
    <property type="evidence" value="ECO:0007669"/>
    <property type="project" value="InterPro"/>
</dbReference>
<dbReference type="AlphaFoldDB" id="A0A9Q0MCL9"/>
<dbReference type="InterPro" id="IPR050843">
    <property type="entry name" value="Glycosyl_Hydrlase_38"/>
</dbReference>
<dbReference type="PANTHER" id="PTHR11607:SF70">
    <property type="entry name" value="ALPHA-MANNOSIDASE"/>
    <property type="match status" value="1"/>
</dbReference>
<dbReference type="PANTHER" id="PTHR11607">
    <property type="entry name" value="ALPHA-MANNOSIDASE"/>
    <property type="match status" value="1"/>
</dbReference>
<evidence type="ECO:0000313" key="12">
    <source>
        <dbReference type="EMBL" id="KAJ6221330.1"/>
    </source>
</evidence>
<dbReference type="SUPFAM" id="SSF74650">
    <property type="entry name" value="Galactose mutarotase-like"/>
    <property type="match status" value="1"/>
</dbReference>
<dbReference type="GO" id="GO:0000139">
    <property type="term" value="C:Golgi membrane"/>
    <property type="evidence" value="ECO:0007669"/>
    <property type="project" value="TreeGrafter"/>
</dbReference>
<protein>
    <recommendedName>
        <fullName evidence="9">Alpha-mannosidase</fullName>
        <ecNumber evidence="9">3.2.1.-</ecNumber>
    </recommendedName>
</protein>
<dbReference type="OMA" id="CLKYDFR"/>
<dbReference type="Gene3D" id="1.20.1270.50">
    <property type="entry name" value="Glycoside hydrolase family 38, central domain"/>
    <property type="match status" value="1"/>
</dbReference>
<dbReference type="InterPro" id="IPR027291">
    <property type="entry name" value="Glyco_hydro_38_N_sf"/>
</dbReference>
<proteinExistence type="inferred from homology"/>
<dbReference type="Gene3D" id="3.20.110.10">
    <property type="entry name" value="Glycoside hydrolase 38, N terminal domain"/>
    <property type="match status" value="1"/>
</dbReference>
<dbReference type="GO" id="GO:0006491">
    <property type="term" value="P:N-glycan processing"/>
    <property type="evidence" value="ECO:0007669"/>
    <property type="project" value="TreeGrafter"/>
</dbReference>
<keyword evidence="6 9" id="KW-0326">Glycosidase</keyword>
<dbReference type="InterPro" id="IPR000602">
    <property type="entry name" value="Glyco_hydro_38_N"/>
</dbReference>
<dbReference type="Pfam" id="PF09261">
    <property type="entry name" value="Alpha-mann_mid"/>
    <property type="match status" value="1"/>
</dbReference>
<dbReference type="GO" id="GO:0006013">
    <property type="term" value="P:mannose metabolic process"/>
    <property type="evidence" value="ECO:0007669"/>
    <property type="project" value="InterPro"/>
</dbReference>
<evidence type="ECO:0000256" key="7">
    <source>
        <dbReference type="ARBA" id="ARBA00059516"/>
    </source>
</evidence>
<comment type="cofactor">
    <cofactor evidence="9">
        <name>Zn(2+)</name>
        <dbReference type="ChEBI" id="CHEBI:29105"/>
    </cofactor>
    <text evidence="9">Binds 1 zinc ion per subunit.</text>
</comment>
<dbReference type="SUPFAM" id="SSF88688">
    <property type="entry name" value="Families 57/38 glycoside transferase middle domain"/>
    <property type="match status" value="1"/>
</dbReference>
<dbReference type="InterPro" id="IPR011330">
    <property type="entry name" value="Glyco_hydro/deAcase_b/a-brl"/>
</dbReference>
<feature type="domain" description="Glycoside hydrolase family 38 central" evidence="11">
    <location>
        <begin position="396"/>
        <end position="484"/>
    </location>
</feature>
<evidence type="ECO:0000256" key="6">
    <source>
        <dbReference type="ARBA" id="ARBA00023295"/>
    </source>
</evidence>
<keyword evidence="5 9" id="KW-0862">Zinc</keyword>
<gene>
    <name evidence="12" type="ORF">RDWZM_007142</name>
</gene>
<keyword evidence="13" id="KW-1185">Reference proteome</keyword>
<feature type="transmembrane region" description="Helical" evidence="10">
    <location>
        <begin position="9"/>
        <end position="29"/>
    </location>
</feature>
<dbReference type="Gene3D" id="2.70.98.30">
    <property type="entry name" value="Golgi alpha-mannosidase II, domain 4"/>
    <property type="match status" value="1"/>
</dbReference>
<keyword evidence="10" id="KW-0472">Membrane</keyword>